<feature type="compositionally biased region" description="Polar residues" evidence="11">
    <location>
        <begin position="238"/>
        <end position="249"/>
    </location>
</feature>
<keyword evidence="7" id="KW-1015">Disulfide bond</keyword>
<dbReference type="PANTHER" id="PTHR24248:SF199">
    <property type="entry name" value="IP13425P-RELATED"/>
    <property type="match status" value="1"/>
</dbReference>
<keyword evidence="2" id="KW-1003">Cell membrane</keyword>
<dbReference type="GO" id="GO:0005886">
    <property type="term" value="C:plasma membrane"/>
    <property type="evidence" value="ECO:0007669"/>
    <property type="project" value="UniProtKB-SubCell"/>
</dbReference>
<protein>
    <recommendedName>
        <fullName evidence="13">G-protein coupled receptors family 1 profile domain-containing protein</fullName>
    </recommendedName>
</protein>
<keyword evidence="8 10" id="KW-0675">Receptor</keyword>
<evidence type="ECO:0000256" key="9">
    <source>
        <dbReference type="ARBA" id="ARBA00023224"/>
    </source>
</evidence>
<organism evidence="14 15">
    <name type="scientific">Patiria miniata</name>
    <name type="common">Bat star</name>
    <name type="synonym">Asterina miniata</name>
    <dbReference type="NCBI Taxonomy" id="46514"/>
    <lineage>
        <taxon>Eukaryota</taxon>
        <taxon>Metazoa</taxon>
        <taxon>Echinodermata</taxon>
        <taxon>Eleutherozoa</taxon>
        <taxon>Asterozoa</taxon>
        <taxon>Asteroidea</taxon>
        <taxon>Valvatacea</taxon>
        <taxon>Valvatida</taxon>
        <taxon>Asterinidae</taxon>
        <taxon>Patiria</taxon>
    </lineage>
</organism>
<evidence type="ECO:0000256" key="3">
    <source>
        <dbReference type="ARBA" id="ARBA00022692"/>
    </source>
</evidence>
<dbReference type="OrthoDB" id="9046662at2759"/>
<evidence type="ECO:0000256" key="4">
    <source>
        <dbReference type="ARBA" id="ARBA00022989"/>
    </source>
</evidence>
<evidence type="ECO:0000313" key="15">
    <source>
        <dbReference type="Proteomes" id="UP000887568"/>
    </source>
</evidence>
<feature type="compositionally biased region" description="Basic residues" evidence="11">
    <location>
        <begin position="313"/>
        <end position="331"/>
    </location>
</feature>
<dbReference type="PANTHER" id="PTHR24248">
    <property type="entry name" value="ADRENERGIC RECEPTOR-RELATED G-PROTEIN COUPLED RECEPTOR"/>
    <property type="match status" value="1"/>
</dbReference>
<evidence type="ECO:0000256" key="11">
    <source>
        <dbReference type="SAM" id="MobiDB-lite"/>
    </source>
</evidence>
<keyword evidence="9 10" id="KW-0807">Transducer</keyword>
<evidence type="ECO:0000256" key="7">
    <source>
        <dbReference type="ARBA" id="ARBA00023157"/>
    </source>
</evidence>
<evidence type="ECO:0000256" key="12">
    <source>
        <dbReference type="SAM" id="Phobius"/>
    </source>
</evidence>
<name>A0A914B2P8_PATMI</name>
<dbReference type="PROSITE" id="PS50262">
    <property type="entry name" value="G_PROTEIN_RECEP_F1_2"/>
    <property type="match status" value="1"/>
</dbReference>
<dbReference type="GO" id="GO:0071880">
    <property type="term" value="P:adenylate cyclase-activating adrenergic receptor signaling pathway"/>
    <property type="evidence" value="ECO:0007669"/>
    <property type="project" value="TreeGrafter"/>
</dbReference>
<dbReference type="PRINTS" id="PR00237">
    <property type="entry name" value="GPCRRHODOPSN"/>
</dbReference>
<dbReference type="EnsemblMetazoa" id="XM_038213848.1">
    <property type="protein sequence ID" value="XP_038069776.1"/>
    <property type="gene ID" value="LOC119738873"/>
</dbReference>
<dbReference type="OMA" id="FTMECRS"/>
<evidence type="ECO:0000256" key="5">
    <source>
        <dbReference type="ARBA" id="ARBA00023040"/>
    </source>
</evidence>
<dbReference type="RefSeq" id="XP_038069776.1">
    <property type="nucleotide sequence ID" value="XM_038213848.1"/>
</dbReference>
<sequence>MESVDFESYNDSGYVLDSTVSPGVEERDKFTVFLGVLLFVLSAVTIIGNIATILAFRDSRDLRHKTTNLLILSLSCSDLLIGTTGLPFAAITFTAGDWPLGKPVCIIGVFVSVLGVSGGMYTLTAINLDRWLLVSREYSSYLRIQSLRNVKLQIAGAWALALLISSCEILVWIAGGVREVEDTIDFTMECRSPVRTDLRFAFITGFLLFLVPFFVMLVCSLRFVVLLRRRLRKPKAKITSSRLPSSPSAEENGVGSRKASPGASPVESEPMTPTNNSISADVATTPESNDSHPTSTQSSNTAHATSPTEAKRRSFFPHRKNHQPKTNSKKMKNRYMKPAIRLAILMSVFTFCSLPYPFFVLIADTKCEDCEPLLVARNHLSNLLLANSALNPFLYAIMHRKIRRYHQRKFNSIFCRHKRNVSI</sequence>
<comment type="similarity">
    <text evidence="10">Belongs to the G-protein coupled receptor 1 family.</text>
</comment>
<keyword evidence="15" id="KW-1185">Reference proteome</keyword>
<dbReference type="PROSITE" id="PS00237">
    <property type="entry name" value="G_PROTEIN_RECEP_F1_1"/>
    <property type="match status" value="1"/>
</dbReference>
<evidence type="ECO:0000256" key="1">
    <source>
        <dbReference type="ARBA" id="ARBA00004651"/>
    </source>
</evidence>
<reference evidence="14" key="1">
    <citation type="submission" date="2022-11" db="UniProtKB">
        <authorList>
            <consortium name="EnsemblMetazoa"/>
        </authorList>
    </citation>
    <scope>IDENTIFICATION</scope>
</reference>
<evidence type="ECO:0000256" key="8">
    <source>
        <dbReference type="ARBA" id="ARBA00023170"/>
    </source>
</evidence>
<feature type="compositionally biased region" description="Polar residues" evidence="11">
    <location>
        <begin position="285"/>
        <end position="308"/>
    </location>
</feature>
<proteinExistence type="inferred from homology"/>
<dbReference type="Proteomes" id="UP000887568">
    <property type="component" value="Unplaced"/>
</dbReference>
<dbReference type="InterPro" id="IPR017452">
    <property type="entry name" value="GPCR_Rhodpsn_7TM"/>
</dbReference>
<dbReference type="SUPFAM" id="SSF81321">
    <property type="entry name" value="Family A G protein-coupled receptor-like"/>
    <property type="match status" value="1"/>
</dbReference>
<dbReference type="GO" id="GO:0004993">
    <property type="term" value="F:G protein-coupled serotonin receptor activity"/>
    <property type="evidence" value="ECO:0007669"/>
    <property type="project" value="UniProtKB-ARBA"/>
</dbReference>
<evidence type="ECO:0000256" key="10">
    <source>
        <dbReference type="RuleBase" id="RU000688"/>
    </source>
</evidence>
<dbReference type="AlphaFoldDB" id="A0A914B2P8"/>
<evidence type="ECO:0000259" key="13">
    <source>
        <dbReference type="PROSITE" id="PS50262"/>
    </source>
</evidence>
<feature type="transmembrane region" description="Helical" evidence="12">
    <location>
        <begin position="30"/>
        <end position="56"/>
    </location>
</feature>
<evidence type="ECO:0000256" key="6">
    <source>
        <dbReference type="ARBA" id="ARBA00023136"/>
    </source>
</evidence>
<dbReference type="CDD" id="cd00637">
    <property type="entry name" value="7tm_classA_rhodopsin-like"/>
    <property type="match status" value="1"/>
</dbReference>
<feature type="transmembrane region" description="Helical" evidence="12">
    <location>
        <begin position="339"/>
        <end position="359"/>
    </location>
</feature>
<comment type="subcellular location">
    <subcellularLocation>
        <location evidence="1">Cell membrane</location>
        <topology evidence="1">Multi-pass membrane protein</topology>
    </subcellularLocation>
</comment>
<keyword evidence="4 12" id="KW-1133">Transmembrane helix</keyword>
<dbReference type="InterPro" id="IPR000276">
    <property type="entry name" value="GPCR_Rhodpsn"/>
</dbReference>
<feature type="domain" description="G-protein coupled receptors family 1 profile" evidence="13">
    <location>
        <begin position="48"/>
        <end position="395"/>
    </location>
</feature>
<dbReference type="Gene3D" id="1.20.1070.10">
    <property type="entry name" value="Rhodopsin 7-helix transmembrane proteins"/>
    <property type="match status" value="1"/>
</dbReference>
<feature type="transmembrane region" description="Helical" evidence="12">
    <location>
        <begin position="200"/>
        <end position="227"/>
    </location>
</feature>
<feature type="transmembrane region" description="Helical" evidence="12">
    <location>
        <begin position="379"/>
        <end position="398"/>
    </location>
</feature>
<accession>A0A914B2P8</accession>
<dbReference type="GO" id="GO:0043410">
    <property type="term" value="P:positive regulation of MAPK cascade"/>
    <property type="evidence" value="ECO:0007669"/>
    <property type="project" value="TreeGrafter"/>
</dbReference>
<feature type="transmembrane region" description="Helical" evidence="12">
    <location>
        <begin position="106"/>
        <end position="133"/>
    </location>
</feature>
<feature type="region of interest" description="Disordered" evidence="11">
    <location>
        <begin position="237"/>
        <end position="331"/>
    </location>
</feature>
<keyword evidence="3 10" id="KW-0812">Transmembrane</keyword>
<evidence type="ECO:0000256" key="2">
    <source>
        <dbReference type="ARBA" id="ARBA00022475"/>
    </source>
</evidence>
<keyword evidence="6 12" id="KW-0472">Membrane</keyword>
<dbReference type="Pfam" id="PF00001">
    <property type="entry name" value="7tm_1"/>
    <property type="match status" value="1"/>
</dbReference>
<dbReference type="GeneID" id="119738873"/>
<keyword evidence="5 10" id="KW-0297">G-protein coupled receptor</keyword>
<feature type="transmembrane region" description="Helical" evidence="12">
    <location>
        <begin position="68"/>
        <end position="94"/>
    </location>
</feature>
<evidence type="ECO:0000313" key="14">
    <source>
        <dbReference type="EnsemblMetazoa" id="XP_038069776.1"/>
    </source>
</evidence>
<feature type="transmembrane region" description="Helical" evidence="12">
    <location>
        <begin position="154"/>
        <end position="175"/>
    </location>
</feature>